<evidence type="ECO:0000313" key="3">
    <source>
        <dbReference type="EMBL" id="OJZ84485.1"/>
    </source>
</evidence>
<name>A0A1M3TCL0_ASPLC</name>
<dbReference type="AlphaFoldDB" id="A0A1M3TCL0"/>
<evidence type="ECO:0000313" key="4">
    <source>
        <dbReference type="Proteomes" id="UP000184063"/>
    </source>
</evidence>
<dbReference type="Gene3D" id="2.60.120.700">
    <property type="entry name" value="Peptidase G1"/>
    <property type="match status" value="1"/>
</dbReference>
<dbReference type="PANTHER" id="PTHR37536:SF1">
    <property type="entry name" value="ASPERGILLOPEPSIN, PUTAITVE (AFU_ORTHOLOGUE AFUA_7G01200)"/>
    <property type="match status" value="1"/>
</dbReference>
<feature type="active site" description="Proton acceptor" evidence="1">
    <location>
        <position position="250"/>
    </location>
</feature>
<dbReference type="GO" id="GO:0006508">
    <property type="term" value="P:proteolysis"/>
    <property type="evidence" value="ECO:0007669"/>
    <property type="project" value="InterPro"/>
</dbReference>
<dbReference type="PANTHER" id="PTHR37536">
    <property type="entry name" value="PUTATIVE (AFU_ORTHOLOGUE AFUA_3G02970)-RELATED"/>
    <property type="match status" value="1"/>
</dbReference>
<evidence type="ECO:0000256" key="2">
    <source>
        <dbReference type="SAM" id="MobiDB-lite"/>
    </source>
</evidence>
<dbReference type="InterPro" id="IPR000250">
    <property type="entry name" value="Peptidase_G1"/>
</dbReference>
<protein>
    <recommendedName>
        <fullName evidence="5">Aspergillopepsin-2</fullName>
    </recommendedName>
</protein>
<dbReference type="EMBL" id="KV878244">
    <property type="protein sequence ID" value="OJZ84485.1"/>
    <property type="molecule type" value="Genomic_DNA"/>
</dbReference>
<dbReference type="Pfam" id="PF01828">
    <property type="entry name" value="Peptidase_A4"/>
    <property type="match status" value="1"/>
</dbReference>
<accession>A0A1M3TCL0</accession>
<dbReference type="InterPro" id="IPR013320">
    <property type="entry name" value="ConA-like_dom_sf"/>
</dbReference>
<dbReference type="VEuPathDB" id="FungiDB:ASPFODRAFT_48521"/>
<evidence type="ECO:0008006" key="5">
    <source>
        <dbReference type="Google" id="ProtNLM"/>
    </source>
</evidence>
<dbReference type="OrthoDB" id="2862635at2759"/>
<dbReference type="Proteomes" id="UP000184063">
    <property type="component" value="Unassembled WGS sequence"/>
</dbReference>
<dbReference type="SUPFAM" id="SSF49899">
    <property type="entry name" value="Concanavalin A-like lectins/glucanases"/>
    <property type="match status" value="1"/>
</dbReference>
<dbReference type="CDD" id="cd13426">
    <property type="entry name" value="Peptidase_G1"/>
    <property type="match status" value="1"/>
</dbReference>
<sequence>MTLQDTTRPLLPSILSIPSATSVVHHSSQSILLSFMMKFTNYLLTTASLASSVLAVPAPRTGLEDRLRTRSLQRQSHPLAPLPLDTSTKEESRLLEPDENITHVTYSSNWAGAVREQPPPQGTYSAVSATFRVPEPTAQGGSGTQAGSAWVGIDGDTYSNAILQTGVDFYVENGQTYNDAWYEWYPDYAYDFDLDVSTGDTIVARVEAISPSQGVATIENISTGKKATQTIKAPAATATLAGQNADWIVEDFQSGDSMVDLAGFGEISFWGVQAQGGGSTWGVDDATIVELKQGNQVLTDVDVQSDSAFTVSYTS</sequence>
<proteinExistence type="predicted"/>
<reference evidence="4" key="1">
    <citation type="journal article" date="2017" name="Genome Biol.">
        <title>Comparative genomics reveals high biological diversity and specific adaptations in the industrially and medically important fungal genus Aspergillus.</title>
        <authorList>
            <person name="de Vries R.P."/>
            <person name="Riley R."/>
            <person name="Wiebenga A."/>
            <person name="Aguilar-Osorio G."/>
            <person name="Amillis S."/>
            <person name="Uchima C.A."/>
            <person name="Anderluh G."/>
            <person name="Asadollahi M."/>
            <person name="Askin M."/>
            <person name="Barry K."/>
            <person name="Battaglia E."/>
            <person name="Bayram O."/>
            <person name="Benocci T."/>
            <person name="Braus-Stromeyer S.A."/>
            <person name="Caldana C."/>
            <person name="Canovas D."/>
            <person name="Cerqueira G.C."/>
            <person name="Chen F."/>
            <person name="Chen W."/>
            <person name="Choi C."/>
            <person name="Clum A."/>
            <person name="Dos Santos R.A."/>
            <person name="Damasio A.R."/>
            <person name="Diallinas G."/>
            <person name="Emri T."/>
            <person name="Fekete E."/>
            <person name="Flipphi M."/>
            <person name="Freyberg S."/>
            <person name="Gallo A."/>
            <person name="Gournas C."/>
            <person name="Habgood R."/>
            <person name="Hainaut M."/>
            <person name="Harispe M.L."/>
            <person name="Henrissat B."/>
            <person name="Hilden K.S."/>
            <person name="Hope R."/>
            <person name="Hossain A."/>
            <person name="Karabika E."/>
            <person name="Karaffa L."/>
            <person name="Karanyi Z."/>
            <person name="Krasevec N."/>
            <person name="Kuo A."/>
            <person name="Kusch H."/>
            <person name="LaButti K."/>
            <person name="Lagendijk E.L."/>
            <person name="Lapidus A."/>
            <person name="Levasseur A."/>
            <person name="Lindquist E."/>
            <person name="Lipzen A."/>
            <person name="Logrieco A.F."/>
            <person name="MacCabe A."/>
            <person name="Maekelae M.R."/>
            <person name="Malavazi I."/>
            <person name="Melin P."/>
            <person name="Meyer V."/>
            <person name="Mielnichuk N."/>
            <person name="Miskei M."/>
            <person name="Molnar A.P."/>
            <person name="Mule G."/>
            <person name="Ngan C.Y."/>
            <person name="Orejas M."/>
            <person name="Orosz E."/>
            <person name="Ouedraogo J.P."/>
            <person name="Overkamp K.M."/>
            <person name="Park H.-S."/>
            <person name="Perrone G."/>
            <person name="Piumi F."/>
            <person name="Punt P.J."/>
            <person name="Ram A.F."/>
            <person name="Ramon A."/>
            <person name="Rauscher S."/>
            <person name="Record E."/>
            <person name="Riano-Pachon D.M."/>
            <person name="Robert V."/>
            <person name="Roehrig J."/>
            <person name="Ruller R."/>
            <person name="Salamov A."/>
            <person name="Salih N.S."/>
            <person name="Samson R.A."/>
            <person name="Sandor E."/>
            <person name="Sanguinetti M."/>
            <person name="Schuetze T."/>
            <person name="Sepcic K."/>
            <person name="Shelest E."/>
            <person name="Sherlock G."/>
            <person name="Sophianopoulou V."/>
            <person name="Squina F.M."/>
            <person name="Sun H."/>
            <person name="Susca A."/>
            <person name="Todd R.B."/>
            <person name="Tsang A."/>
            <person name="Unkles S.E."/>
            <person name="van de Wiele N."/>
            <person name="van Rossen-Uffink D."/>
            <person name="Oliveira J.V."/>
            <person name="Vesth T.C."/>
            <person name="Visser J."/>
            <person name="Yu J.-H."/>
            <person name="Zhou M."/>
            <person name="Andersen M.R."/>
            <person name="Archer D.B."/>
            <person name="Baker S.E."/>
            <person name="Benoit I."/>
            <person name="Brakhage A.A."/>
            <person name="Braus G.H."/>
            <person name="Fischer R."/>
            <person name="Frisvad J.C."/>
            <person name="Goldman G.H."/>
            <person name="Houbraken J."/>
            <person name="Oakley B."/>
            <person name="Pocsi I."/>
            <person name="Scazzocchio C."/>
            <person name="Seiboth B."/>
            <person name="vanKuyk P.A."/>
            <person name="Wortman J."/>
            <person name="Dyer P.S."/>
            <person name="Grigoriev I.V."/>
        </authorList>
    </citation>
    <scope>NUCLEOTIDE SEQUENCE [LARGE SCALE GENOMIC DNA]</scope>
    <source>
        <strain evidence="4">CBS 106.47</strain>
    </source>
</reference>
<dbReference type="InterPro" id="IPR038656">
    <property type="entry name" value="Peptidase_G1_sf"/>
</dbReference>
<gene>
    <name evidence="3" type="ORF">ASPFODRAFT_48521</name>
</gene>
<dbReference type="GO" id="GO:0070007">
    <property type="term" value="F:glutamic-type endopeptidase activity"/>
    <property type="evidence" value="ECO:0007669"/>
    <property type="project" value="InterPro"/>
</dbReference>
<evidence type="ECO:0000256" key="1">
    <source>
        <dbReference type="PIRSR" id="PIRSR600250-50"/>
    </source>
</evidence>
<dbReference type="PRINTS" id="PR00977">
    <property type="entry name" value="SCYTLDPTASE"/>
</dbReference>
<feature type="region of interest" description="Disordered" evidence="2">
    <location>
        <begin position="68"/>
        <end position="91"/>
    </location>
</feature>
<organism evidence="3 4">
    <name type="scientific">Aspergillus luchuensis (strain CBS 106.47)</name>
    <dbReference type="NCBI Taxonomy" id="1137211"/>
    <lineage>
        <taxon>Eukaryota</taxon>
        <taxon>Fungi</taxon>
        <taxon>Dikarya</taxon>
        <taxon>Ascomycota</taxon>
        <taxon>Pezizomycotina</taxon>
        <taxon>Eurotiomycetes</taxon>
        <taxon>Eurotiomycetidae</taxon>
        <taxon>Eurotiales</taxon>
        <taxon>Aspergillaceae</taxon>
        <taxon>Aspergillus</taxon>
        <taxon>Aspergillus subgen. Circumdati</taxon>
    </lineage>
</organism>